<dbReference type="CDD" id="cd07402">
    <property type="entry name" value="MPP_GpdQ"/>
    <property type="match status" value="1"/>
</dbReference>
<evidence type="ECO:0000313" key="6">
    <source>
        <dbReference type="EMBL" id="TFD72321.1"/>
    </source>
</evidence>
<evidence type="ECO:0000256" key="4">
    <source>
        <dbReference type="ARBA" id="ARBA00025742"/>
    </source>
</evidence>
<keyword evidence="2" id="KW-0378">Hydrolase</keyword>
<dbReference type="Gene3D" id="3.60.21.10">
    <property type="match status" value="1"/>
</dbReference>
<proteinExistence type="inferred from homology"/>
<keyword evidence="3" id="KW-0408">Iron</keyword>
<comment type="caution">
    <text evidence="6">The sequence shown here is derived from an EMBL/GenBank/DDBJ whole genome shotgun (WGS) entry which is preliminary data.</text>
</comment>
<protein>
    <submittedName>
        <fullName evidence="6">Phosphodiesterase</fullName>
    </submittedName>
</protein>
<keyword evidence="1" id="KW-0479">Metal-binding</keyword>
<dbReference type="InterPro" id="IPR026575">
    <property type="entry name" value="GpdQ/CpdA-like"/>
</dbReference>
<evidence type="ECO:0000313" key="7">
    <source>
        <dbReference type="Proteomes" id="UP000297983"/>
    </source>
</evidence>
<dbReference type="RefSeq" id="WP_134550958.1">
    <property type="nucleotide sequence ID" value="NZ_SOHL01000009.1"/>
</dbReference>
<dbReference type="SUPFAM" id="SSF56300">
    <property type="entry name" value="Metallo-dependent phosphatases"/>
    <property type="match status" value="1"/>
</dbReference>
<dbReference type="GO" id="GO:0004112">
    <property type="term" value="F:cyclic-nucleotide phosphodiesterase activity"/>
    <property type="evidence" value="ECO:0007669"/>
    <property type="project" value="InterPro"/>
</dbReference>
<dbReference type="PANTHER" id="PTHR42988:SF2">
    <property type="entry name" value="CYCLIC NUCLEOTIDE PHOSPHODIESTERASE CBUA0032-RELATED"/>
    <property type="match status" value="1"/>
</dbReference>
<comment type="similarity">
    <text evidence="4">Belongs to the cyclic nucleotide phosphodiesterase class-III family.</text>
</comment>
<gene>
    <name evidence="6" type="ORF">E3T50_05490</name>
</gene>
<name>A0A4R9AYZ6_9MICO</name>
<evidence type="ECO:0000259" key="5">
    <source>
        <dbReference type="Pfam" id="PF00149"/>
    </source>
</evidence>
<dbReference type="InterPro" id="IPR050884">
    <property type="entry name" value="CNP_phosphodiesterase-III"/>
</dbReference>
<feature type="domain" description="Calcineurin-like phosphoesterase" evidence="5">
    <location>
        <begin position="16"/>
        <end position="209"/>
    </location>
</feature>
<organism evidence="6 7">
    <name type="scientific">Cryobacterium gelidum</name>
    <dbReference type="NCBI Taxonomy" id="1259164"/>
    <lineage>
        <taxon>Bacteria</taxon>
        <taxon>Bacillati</taxon>
        <taxon>Actinomycetota</taxon>
        <taxon>Actinomycetes</taxon>
        <taxon>Micrococcales</taxon>
        <taxon>Microbacteriaceae</taxon>
        <taxon>Cryobacterium</taxon>
    </lineage>
</organism>
<dbReference type="PANTHER" id="PTHR42988">
    <property type="entry name" value="PHOSPHOHYDROLASE"/>
    <property type="match status" value="1"/>
</dbReference>
<reference evidence="6 7" key="1">
    <citation type="submission" date="2019-03" db="EMBL/GenBank/DDBJ databases">
        <title>Genomics of glacier-inhabiting Cryobacterium strains.</title>
        <authorList>
            <person name="Liu Q."/>
            <person name="Xin Y.-H."/>
        </authorList>
    </citation>
    <scope>NUCLEOTIDE SEQUENCE [LARGE SCALE GENOMIC DNA]</scope>
    <source>
        <strain evidence="6 7">Hz16</strain>
    </source>
</reference>
<evidence type="ECO:0000256" key="2">
    <source>
        <dbReference type="ARBA" id="ARBA00022801"/>
    </source>
</evidence>
<dbReference type="EMBL" id="SOHL01000009">
    <property type="protein sequence ID" value="TFD72321.1"/>
    <property type="molecule type" value="Genomic_DNA"/>
</dbReference>
<dbReference type="Proteomes" id="UP000297983">
    <property type="component" value="Unassembled WGS sequence"/>
</dbReference>
<evidence type="ECO:0000256" key="1">
    <source>
        <dbReference type="ARBA" id="ARBA00022723"/>
    </source>
</evidence>
<dbReference type="AlphaFoldDB" id="A0A4R9AYZ6"/>
<dbReference type="GO" id="GO:0046872">
    <property type="term" value="F:metal ion binding"/>
    <property type="evidence" value="ECO:0007669"/>
    <property type="project" value="UniProtKB-KW"/>
</dbReference>
<dbReference type="InterPro" id="IPR029052">
    <property type="entry name" value="Metallo-depent_PP-like"/>
</dbReference>
<evidence type="ECO:0000256" key="3">
    <source>
        <dbReference type="ARBA" id="ARBA00023004"/>
    </source>
</evidence>
<dbReference type="Pfam" id="PF00149">
    <property type="entry name" value="Metallophos"/>
    <property type="match status" value="1"/>
</dbReference>
<dbReference type="InterPro" id="IPR004843">
    <property type="entry name" value="Calcineurin-like_PHP"/>
</dbReference>
<sequence>MSIRTAEYPRPNQFLLHLSDTHLLAGGNRLYGSVDATAHLIKLFAEVEASGRRPDAIIFTGDLADKGEPGAYDHLRDIVEPAAARLGARVIWVMGNHDNREVFRTNLLDEPASATPIDRVYDLDGLRIITLDTTVPGHHYGAVSQDQLDWLADQLRVPAPEGTILAMHHPPVPSMLDLAVAVELHDQAGLARVLRGTDVRSILAGHLHYSSTATFAGIPVSVASATCYTQDLTVPVGGTRGWDGARAFNLVHVYPDTILHSVVPIGNYPALEYIDAEETAGRLRDLGVQIMLAGAVPASHEPPMTMPIPVLQ</sequence>
<accession>A0A4R9AYZ6</accession>
<keyword evidence="7" id="KW-1185">Reference proteome</keyword>